<keyword evidence="1" id="KW-0238">DNA-binding</keyword>
<keyword evidence="2" id="KW-0479">Metal-binding</keyword>
<dbReference type="PANTHER" id="PTHR35391:SF3">
    <property type="entry name" value="FINGER DOMAIN PROTEIN, PUTATIVE (AFU_ORTHOLOGUE AFUA_8G04300)-RELATED"/>
    <property type="match status" value="1"/>
</dbReference>
<dbReference type="Pfam" id="PF03221">
    <property type="entry name" value="HTH_Tnp_Tc5"/>
    <property type="match status" value="1"/>
</dbReference>
<dbReference type="EMBL" id="WIGO01000067">
    <property type="protein sequence ID" value="KAF6832656.1"/>
    <property type="molecule type" value="Genomic_DNA"/>
</dbReference>
<feature type="compositionally biased region" description="Low complexity" evidence="3">
    <location>
        <begin position="267"/>
        <end position="297"/>
    </location>
</feature>
<feature type="compositionally biased region" description="Low complexity" evidence="3">
    <location>
        <begin position="210"/>
        <end position="223"/>
    </location>
</feature>
<dbReference type="GO" id="GO:0004497">
    <property type="term" value="F:monooxygenase activity"/>
    <property type="evidence" value="ECO:0007669"/>
    <property type="project" value="UniProtKB-KW"/>
</dbReference>
<organism evidence="6 7">
    <name type="scientific">Colletotrichum plurivorum</name>
    <dbReference type="NCBI Taxonomy" id="2175906"/>
    <lineage>
        <taxon>Eukaryota</taxon>
        <taxon>Fungi</taxon>
        <taxon>Dikarya</taxon>
        <taxon>Ascomycota</taxon>
        <taxon>Pezizomycotina</taxon>
        <taxon>Sordariomycetes</taxon>
        <taxon>Hypocreomycetidae</taxon>
        <taxon>Glomerellales</taxon>
        <taxon>Glomerellaceae</taxon>
        <taxon>Colletotrichum</taxon>
        <taxon>Colletotrichum orchidearum species complex</taxon>
    </lineage>
</organism>
<feature type="region of interest" description="Disordered" evidence="3">
    <location>
        <begin position="197"/>
        <end position="235"/>
    </location>
</feature>
<keyword evidence="2" id="KW-0863">Zinc-finger</keyword>
<dbReference type="GO" id="GO:0008270">
    <property type="term" value="F:zinc ion binding"/>
    <property type="evidence" value="ECO:0007669"/>
    <property type="project" value="UniProtKB-KW"/>
</dbReference>
<keyword evidence="2" id="KW-0862">Zinc</keyword>
<comment type="caution">
    <text evidence="6">The sequence shown here is derived from an EMBL/GenBank/DDBJ whole genome shotgun (WGS) entry which is preliminary data.</text>
</comment>
<evidence type="ECO:0000256" key="2">
    <source>
        <dbReference type="PROSITE-ProRule" id="PRU00042"/>
    </source>
</evidence>
<evidence type="ECO:0000259" key="5">
    <source>
        <dbReference type="PROSITE" id="PS51253"/>
    </source>
</evidence>
<dbReference type="PANTHER" id="PTHR35391">
    <property type="entry name" value="C2H2-TYPE DOMAIN-CONTAINING PROTEIN-RELATED"/>
    <property type="match status" value="1"/>
</dbReference>
<dbReference type="AlphaFoldDB" id="A0A8H6KKB1"/>
<evidence type="ECO:0000256" key="1">
    <source>
        <dbReference type="ARBA" id="ARBA00023125"/>
    </source>
</evidence>
<dbReference type="Proteomes" id="UP000654918">
    <property type="component" value="Unassembled WGS sequence"/>
</dbReference>
<dbReference type="PROSITE" id="PS51253">
    <property type="entry name" value="HTH_CENPB"/>
    <property type="match status" value="1"/>
</dbReference>
<feature type="region of interest" description="Disordered" evidence="3">
    <location>
        <begin position="1"/>
        <end position="29"/>
    </location>
</feature>
<feature type="domain" description="HTH CENPB-type" evidence="5">
    <location>
        <begin position="562"/>
        <end position="636"/>
    </location>
</feature>
<keyword evidence="6" id="KW-0503">Monooxygenase</keyword>
<dbReference type="InterPro" id="IPR006600">
    <property type="entry name" value="HTH_CenpB_DNA-bd_dom"/>
</dbReference>
<dbReference type="PROSITE" id="PS00028">
    <property type="entry name" value="ZINC_FINGER_C2H2_1"/>
    <property type="match status" value="1"/>
</dbReference>
<evidence type="ECO:0000256" key="3">
    <source>
        <dbReference type="SAM" id="MobiDB-lite"/>
    </source>
</evidence>
<accession>A0A8H6KKB1</accession>
<feature type="compositionally biased region" description="Polar residues" evidence="3">
    <location>
        <begin position="529"/>
        <end position="539"/>
    </location>
</feature>
<sequence>MAGERRASSAQDNNSANTIPRTTSPDDVMHTAVGGVHVFSQQLQSQTIGVVTQHQQSYINQQVLDSLFNLASGQPHGANSFVAGSHPPWSAPDPGAGAGTSYPALDAETTGQMWEHTTATSGPMSSEMPAAWLGDKTYADSARALSDMQRPLPGPVSRPADGIDWSSEAIRQQQYHEHQPGAQRGLPRRRSRYRFIRSEQRSAPIPIPVFPSSSSSQEPDGGPLQRWKDSPPQDEPAALTAIYDALKTNRLPSNCLDLHAGSDRAGSRATSGTSADSGGSSSSMQSASSAWSAASKQSRGRRRAGGFDFGPRNSGGIRGRVGKKRPGVAAAKDSRPYKCTFCCDSFKTKYDWARHEKSRHLNLESWVCAPRGPSVPSMTGIKQCVYCGEEDPSEDHLEGHNHTACHERPAEARSFGRKDHLVQHLRVMHKLEALPPRVDEWRARPAEEVASRCGFCGAALATWGRRTEHLAAHFRKGATMAEWTGEHGFAPDVAERVAHALPPYLIGSESMSVVPFSATKQGTRDHFAQISSRTRTKGAQTGEAAGASPPATPVQSPSILSSRAAASKAFTDILERHLKHFADEHAARGVRPTDDMLRRESRRVIYDSDDEWNQTVADNSEWLSQFRKRYGLYDGGDGEDGGTQTD</sequence>
<name>A0A8H6KKB1_9PEZI</name>
<dbReference type="SMART" id="SM00355">
    <property type="entry name" value="ZnF_C2H2"/>
    <property type="match status" value="3"/>
</dbReference>
<protein>
    <submittedName>
        <fullName evidence="6">Benzoate 4-monooxygenase cytochrome p450</fullName>
    </submittedName>
</protein>
<feature type="region of interest" description="Disordered" evidence="3">
    <location>
        <begin position="524"/>
        <end position="557"/>
    </location>
</feature>
<gene>
    <name evidence="6" type="ORF">CPLU01_06052</name>
</gene>
<evidence type="ECO:0000259" key="4">
    <source>
        <dbReference type="PROSITE" id="PS50157"/>
    </source>
</evidence>
<dbReference type="GO" id="GO:0003677">
    <property type="term" value="F:DNA binding"/>
    <property type="evidence" value="ECO:0007669"/>
    <property type="project" value="UniProtKB-KW"/>
</dbReference>
<keyword evidence="7" id="KW-1185">Reference proteome</keyword>
<dbReference type="PROSITE" id="PS50157">
    <property type="entry name" value="ZINC_FINGER_C2H2_2"/>
    <property type="match status" value="1"/>
</dbReference>
<feature type="compositionally biased region" description="Polar residues" evidence="3">
    <location>
        <begin position="8"/>
        <end position="25"/>
    </location>
</feature>
<feature type="domain" description="C2H2-type" evidence="4">
    <location>
        <begin position="337"/>
        <end position="365"/>
    </location>
</feature>
<feature type="region of interest" description="Disordered" evidence="3">
    <location>
        <begin position="171"/>
        <end position="190"/>
    </location>
</feature>
<proteinExistence type="predicted"/>
<dbReference type="InterPro" id="IPR013087">
    <property type="entry name" value="Znf_C2H2_type"/>
</dbReference>
<keyword evidence="6" id="KW-0560">Oxidoreductase</keyword>
<feature type="region of interest" description="Disordered" evidence="3">
    <location>
        <begin position="259"/>
        <end position="329"/>
    </location>
</feature>
<evidence type="ECO:0000313" key="6">
    <source>
        <dbReference type="EMBL" id="KAF6832656.1"/>
    </source>
</evidence>
<evidence type="ECO:0000313" key="7">
    <source>
        <dbReference type="Proteomes" id="UP000654918"/>
    </source>
</evidence>
<reference evidence="6" key="1">
    <citation type="journal article" date="2020" name="Phytopathology">
        <title>Genome Sequence Resources of Colletotrichum truncatum, C. plurivorum, C. musicola, and C. sojae: Four Species Pathogenic to Soybean (Glycine max).</title>
        <authorList>
            <person name="Rogerio F."/>
            <person name="Boufleur T.R."/>
            <person name="Ciampi-Guillardi M."/>
            <person name="Sukno S.A."/>
            <person name="Thon M.R."/>
            <person name="Massola Junior N.S."/>
            <person name="Baroncelli R."/>
        </authorList>
    </citation>
    <scope>NUCLEOTIDE SEQUENCE</scope>
    <source>
        <strain evidence="6">LFN00145</strain>
    </source>
</reference>